<dbReference type="GO" id="GO:0003777">
    <property type="term" value="F:microtubule motor activity"/>
    <property type="evidence" value="ECO:0007669"/>
    <property type="project" value="InterPro"/>
</dbReference>
<dbReference type="AlphaFoldDB" id="A0A4S2LNZ0"/>
<dbReference type="InterPro" id="IPR019821">
    <property type="entry name" value="Kinesin_motor_CS"/>
</dbReference>
<dbReference type="PRINTS" id="PR00380">
    <property type="entry name" value="KINESINHEAVY"/>
</dbReference>
<keyword evidence="2 3" id="KW-0067">ATP-binding</keyword>
<keyword evidence="3 4" id="KW-0505">Motor protein</keyword>
<dbReference type="EMBL" id="SJOL01006489">
    <property type="protein sequence ID" value="TGZ65431.1"/>
    <property type="molecule type" value="Genomic_DNA"/>
</dbReference>
<evidence type="ECO:0000256" key="4">
    <source>
        <dbReference type="RuleBase" id="RU000394"/>
    </source>
</evidence>
<dbReference type="SUPFAM" id="SSF52540">
    <property type="entry name" value="P-loop containing nucleoside triphosphate hydrolases"/>
    <property type="match status" value="1"/>
</dbReference>
<dbReference type="STRING" id="147828.A0A4S2LNZ0"/>
<dbReference type="PANTHER" id="PTHR47117:SF5">
    <property type="entry name" value="KINESIN-LIKE PROTEIN KIF14"/>
    <property type="match status" value="1"/>
</dbReference>
<dbReference type="Gene3D" id="3.40.850.10">
    <property type="entry name" value="Kinesin motor domain"/>
    <property type="match status" value="1"/>
</dbReference>
<dbReference type="SMART" id="SM00129">
    <property type="entry name" value="KISc"/>
    <property type="match status" value="1"/>
</dbReference>
<dbReference type="InterPro" id="IPR027417">
    <property type="entry name" value="P-loop_NTPase"/>
</dbReference>
<comment type="similarity">
    <text evidence="3 4">Belongs to the TRAFAC class myosin-kinesin ATPase superfamily. Kinesin family.</text>
</comment>
<evidence type="ECO:0000259" key="6">
    <source>
        <dbReference type="PROSITE" id="PS50067"/>
    </source>
</evidence>
<evidence type="ECO:0000313" key="8">
    <source>
        <dbReference type="Proteomes" id="UP000308267"/>
    </source>
</evidence>
<dbReference type="PROSITE" id="PS00411">
    <property type="entry name" value="KINESIN_MOTOR_1"/>
    <property type="match status" value="1"/>
</dbReference>
<keyword evidence="1 3" id="KW-0547">Nucleotide-binding</keyword>
<keyword evidence="4" id="KW-0493">Microtubule</keyword>
<comment type="caution">
    <text evidence="7">The sequence shown here is derived from an EMBL/GenBank/DDBJ whole genome shotgun (WGS) entry which is preliminary data.</text>
</comment>
<feature type="compositionally biased region" description="Polar residues" evidence="5">
    <location>
        <begin position="468"/>
        <end position="482"/>
    </location>
</feature>
<dbReference type="GO" id="GO:0005524">
    <property type="term" value="F:ATP binding"/>
    <property type="evidence" value="ECO:0007669"/>
    <property type="project" value="UniProtKB-UniRule"/>
</dbReference>
<organism evidence="7 8">
    <name type="scientific">Opisthorchis felineus</name>
    <dbReference type="NCBI Taxonomy" id="147828"/>
    <lineage>
        <taxon>Eukaryota</taxon>
        <taxon>Metazoa</taxon>
        <taxon>Spiralia</taxon>
        <taxon>Lophotrochozoa</taxon>
        <taxon>Platyhelminthes</taxon>
        <taxon>Trematoda</taxon>
        <taxon>Digenea</taxon>
        <taxon>Opisthorchiida</taxon>
        <taxon>Opisthorchiata</taxon>
        <taxon>Opisthorchiidae</taxon>
        <taxon>Opisthorchis</taxon>
    </lineage>
</organism>
<proteinExistence type="inferred from homology"/>
<dbReference type="Pfam" id="PF00225">
    <property type="entry name" value="Kinesin"/>
    <property type="match status" value="1"/>
</dbReference>
<dbReference type="GO" id="GO:0005874">
    <property type="term" value="C:microtubule"/>
    <property type="evidence" value="ECO:0007669"/>
    <property type="project" value="UniProtKB-KW"/>
</dbReference>
<evidence type="ECO:0000256" key="1">
    <source>
        <dbReference type="ARBA" id="ARBA00022741"/>
    </source>
</evidence>
<accession>A0A4S2LNZ0</accession>
<dbReference type="OrthoDB" id="3176171at2759"/>
<feature type="region of interest" description="Disordered" evidence="5">
    <location>
        <begin position="311"/>
        <end position="331"/>
    </location>
</feature>
<protein>
    <recommendedName>
        <fullName evidence="4">Kinesin-like protein</fullName>
    </recommendedName>
</protein>
<name>A0A4S2LNZ0_OPIFE</name>
<dbReference type="Proteomes" id="UP000308267">
    <property type="component" value="Unassembled WGS sequence"/>
</dbReference>
<feature type="binding site" evidence="3">
    <location>
        <begin position="113"/>
        <end position="120"/>
    </location>
    <ligand>
        <name>ATP</name>
        <dbReference type="ChEBI" id="CHEBI:30616"/>
    </ligand>
</feature>
<dbReference type="PROSITE" id="PS50067">
    <property type="entry name" value="KINESIN_MOTOR_2"/>
    <property type="match status" value="1"/>
</dbReference>
<dbReference type="InterPro" id="IPR001752">
    <property type="entry name" value="Kinesin_motor_dom"/>
</dbReference>
<evidence type="ECO:0000313" key="7">
    <source>
        <dbReference type="EMBL" id="TGZ65431.1"/>
    </source>
</evidence>
<feature type="region of interest" description="Disordered" evidence="5">
    <location>
        <begin position="468"/>
        <end position="505"/>
    </location>
</feature>
<evidence type="ECO:0000256" key="3">
    <source>
        <dbReference type="PROSITE-ProRule" id="PRU00283"/>
    </source>
</evidence>
<feature type="domain" description="Kinesin motor" evidence="6">
    <location>
        <begin position="6"/>
        <end position="400"/>
    </location>
</feature>
<reference evidence="7 8" key="1">
    <citation type="journal article" date="2019" name="BMC Genomics">
        <title>New insights from Opisthorchis felineus genome: update on genomics of the epidemiologically important liver flukes.</title>
        <authorList>
            <person name="Ershov N.I."/>
            <person name="Mordvinov V.A."/>
            <person name="Prokhortchouk E.B."/>
            <person name="Pakharukova M.Y."/>
            <person name="Gunbin K.V."/>
            <person name="Ustyantsev K."/>
            <person name="Genaev M.A."/>
            <person name="Blinov A.G."/>
            <person name="Mazur A."/>
            <person name="Boulygina E."/>
            <person name="Tsygankova S."/>
            <person name="Khrameeva E."/>
            <person name="Chekanov N."/>
            <person name="Fan G."/>
            <person name="Xiao A."/>
            <person name="Zhang H."/>
            <person name="Xu X."/>
            <person name="Yang H."/>
            <person name="Solovyev V."/>
            <person name="Lee S.M."/>
            <person name="Liu X."/>
            <person name="Afonnikov D.A."/>
            <person name="Skryabin K.G."/>
        </authorList>
    </citation>
    <scope>NUCLEOTIDE SEQUENCE [LARGE SCALE GENOMIC DNA]</scope>
    <source>
        <strain evidence="7">AK-0245</strain>
        <tissue evidence="7">Whole organism</tissue>
    </source>
</reference>
<evidence type="ECO:0000256" key="2">
    <source>
        <dbReference type="ARBA" id="ARBA00022840"/>
    </source>
</evidence>
<keyword evidence="8" id="KW-1185">Reference proteome</keyword>
<sequence length="651" mass="72943">MDAPRAITVAARLRPFTPRELELQDEVSIIQMPKPGVVLLLCKRQPDVYARQFIFDHTFWSFDKRTSSLDDPPTFIKSDLPPFADQVTVYRTLAFPLLQRSLEGYNTCLFAYGVTSSGKTYSITGPPENPGIIPRLVDDLFREVGARQSAEVDYSVELSYFEIYSERIRDLLSSEKGGPNGLLVREHPVTGPYVEGLSRIGVRSSTDVLGWLRTGSRQRTVACTEFNEASSRSHTIFTLYLTRRTVANYPFGGMIESVYTSRINIVDLAGSERQEPGKNFDDRLAESCQINKSLFTLGKVISQLSQKGNHPVRSDFCPASEPRPKRNGSPIAVEFATPSRAATPRRQGYVSYRDSVLTWLLKDSLGGNSMTAMLATISPSSLHFDQTLATLNYVKKAQSIVNSAMINEDPRGRVIRQLMTEVARLRAAAATKAEPGSPQAFELARLRELLVLREREVIELSRALKEPTYQQFSKETGSTSLSRSDDRKPTVPPHSDVPHHCVNRSTSPIRNTIMDLSHSTVSTPLARPRSLCADAEPLCMLNNSVQVQPNVRATHTQTTDVWICSADDYQELVTKTAQLRSRLDDVVEDKRKLKRCLDEAQFRNQMYEKIISKIVHSLTDRTIRMEVLSKPVVLSPGPNSTKTNEAEIKKD</sequence>
<dbReference type="EMBL" id="SJOL01006489">
    <property type="protein sequence ID" value="TGZ65432.1"/>
    <property type="molecule type" value="Genomic_DNA"/>
</dbReference>
<dbReference type="PANTHER" id="PTHR47117">
    <property type="entry name" value="STAR-RELATED LIPID TRANSFER PROTEIN 9"/>
    <property type="match status" value="1"/>
</dbReference>
<dbReference type="InterPro" id="IPR036961">
    <property type="entry name" value="Kinesin_motor_dom_sf"/>
</dbReference>
<evidence type="ECO:0000256" key="5">
    <source>
        <dbReference type="SAM" id="MobiDB-lite"/>
    </source>
</evidence>
<gene>
    <name evidence="7" type="ORF">CRM22_005895</name>
</gene>
<dbReference type="GO" id="GO:0008017">
    <property type="term" value="F:microtubule binding"/>
    <property type="evidence" value="ECO:0007669"/>
    <property type="project" value="InterPro"/>
</dbReference>
<dbReference type="GO" id="GO:0007018">
    <property type="term" value="P:microtubule-based movement"/>
    <property type="evidence" value="ECO:0007669"/>
    <property type="project" value="InterPro"/>
</dbReference>